<reference evidence="1" key="1">
    <citation type="submission" date="2022-10" db="EMBL/GenBank/DDBJ databases">
        <title>Two novel species of Flavobacterium.</title>
        <authorList>
            <person name="Liu Q."/>
            <person name="Xin Y.-H."/>
        </authorList>
    </citation>
    <scope>NUCLEOTIDE SEQUENCE</scope>
    <source>
        <strain evidence="1">LS1R47</strain>
    </source>
</reference>
<dbReference type="Gene3D" id="3.90.1720.70">
    <property type="match status" value="1"/>
</dbReference>
<accession>A0A9X2ZMT2</accession>
<organism evidence="1 2">
    <name type="scientific">Flavobacterium frigoritolerans</name>
    <dbReference type="NCBI Taxonomy" id="2987686"/>
    <lineage>
        <taxon>Bacteria</taxon>
        <taxon>Pseudomonadati</taxon>
        <taxon>Bacteroidota</taxon>
        <taxon>Flavobacteriia</taxon>
        <taxon>Flavobacteriales</taxon>
        <taxon>Flavobacteriaceae</taxon>
        <taxon>Flavobacterium</taxon>
    </lineage>
</organism>
<dbReference type="RefSeq" id="WP_264285731.1">
    <property type="nucleotide sequence ID" value="NZ_JAOZEV010000002.1"/>
</dbReference>
<dbReference type="Proteomes" id="UP001151133">
    <property type="component" value="Unassembled WGS sequence"/>
</dbReference>
<protein>
    <submittedName>
        <fullName evidence="1">T6SS effector amidase Tae4 family protein</fullName>
    </submittedName>
</protein>
<evidence type="ECO:0000313" key="2">
    <source>
        <dbReference type="Proteomes" id="UP001151133"/>
    </source>
</evidence>
<keyword evidence="2" id="KW-1185">Reference proteome</keyword>
<dbReference type="Pfam" id="PF14113">
    <property type="entry name" value="Tae4"/>
    <property type="match status" value="1"/>
</dbReference>
<gene>
    <name evidence="1" type="ORF">OIU80_03840</name>
</gene>
<proteinExistence type="predicted"/>
<sequence>MRKIKLGIAFVSVLFLFSNCNDETFENPQEVSATTKLLSGIKEENISLDEIEKDNYLSPILQKTSKKLKQNANNLKNTNQNLFNLDLSNRVKKYILNDYTSYTIPIINDSGNSYIFQNLVIEKDALRDAAYLVTYYPDENYKESIRKHLVKPDDNIDFTGSKTIEYLYYKRKVNIDKATATANTSKGTIEIGSDGVIDEPLTICVTTYSPKQCTAGGNHSPGQPCTGTSGQQPGWIVSESCTPIPRPTNPGPSPYPGGCTGCVTAPSTPSQGSGAYFPPTSPSPDWTPEFICIEQGSGGKCTKMVPYTPILTIPMYDPYNYYTTVLNREEIDLLLRVEYKEARKSIDFYIERNKTLEGGYVPETLTFVPWALDYFKNNPDTTFDQFNNWFMSVSEGQDWNYDVAYWENPNLTFPKQDLPSYNDYYNGMARSTDGKLMVGADNVYGLIGGKVQEIRTAYPRITENTCAAKVSIALNRSGIVIPNLPGKTIEGGGTEFTGKYFFLNARELNIWMRKTFGTNPSNTNHISYLGSEGGTNGENFPELLKDIKGIYSMVTTKDYSEKTGMSGHSDLMFTGSNNLGNCVYGCFFERPIERIDIWILN</sequence>
<dbReference type="EMBL" id="JAOZEV010000002">
    <property type="protein sequence ID" value="MCV9931401.1"/>
    <property type="molecule type" value="Genomic_DNA"/>
</dbReference>
<comment type="caution">
    <text evidence="1">The sequence shown here is derived from an EMBL/GenBank/DDBJ whole genome shotgun (WGS) entry which is preliminary data.</text>
</comment>
<evidence type="ECO:0000313" key="1">
    <source>
        <dbReference type="EMBL" id="MCV9931401.1"/>
    </source>
</evidence>
<name>A0A9X2ZMT2_9FLAO</name>
<dbReference type="AlphaFoldDB" id="A0A9X2ZMT2"/>
<dbReference type="InterPro" id="IPR025562">
    <property type="entry name" value="Tae4"/>
</dbReference>